<protein>
    <submittedName>
        <fullName evidence="2">Toxin-antitoxin system HicB family antitoxin</fullName>
    </submittedName>
</protein>
<dbReference type="EMBL" id="QYUQ01000002">
    <property type="protein sequence ID" value="RJG00888.1"/>
    <property type="molecule type" value="Genomic_DNA"/>
</dbReference>
<gene>
    <name evidence="2" type="ORF">D3878_04215</name>
</gene>
<accession>A0A3A3FXF8</accession>
<dbReference type="InterPro" id="IPR008651">
    <property type="entry name" value="Uncharacterised_HicB"/>
</dbReference>
<dbReference type="Pfam" id="PF05534">
    <property type="entry name" value="HicB"/>
    <property type="match status" value="1"/>
</dbReference>
<organism evidence="2 3">
    <name type="scientific">Noviherbaspirillum sedimenti</name>
    <dbReference type="NCBI Taxonomy" id="2320865"/>
    <lineage>
        <taxon>Bacteria</taxon>
        <taxon>Pseudomonadati</taxon>
        <taxon>Pseudomonadota</taxon>
        <taxon>Betaproteobacteria</taxon>
        <taxon>Burkholderiales</taxon>
        <taxon>Oxalobacteraceae</taxon>
        <taxon>Noviherbaspirillum</taxon>
    </lineage>
</organism>
<dbReference type="SUPFAM" id="SSF143100">
    <property type="entry name" value="TTHA1013/TTHA0281-like"/>
    <property type="match status" value="1"/>
</dbReference>
<dbReference type="GO" id="GO:0006355">
    <property type="term" value="P:regulation of DNA-templated transcription"/>
    <property type="evidence" value="ECO:0007669"/>
    <property type="project" value="InterPro"/>
</dbReference>
<keyword evidence="3" id="KW-1185">Reference proteome</keyword>
<dbReference type="InterPro" id="IPR013321">
    <property type="entry name" value="Arc_rbn_hlx_hlx"/>
</dbReference>
<dbReference type="InterPro" id="IPR010985">
    <property type="entry name" value="Ribbon_hlx_hlx"/>
</dbReference>
<evidence type="ECO:0000313" key="3">
    <source>
        <dbReference type="Proteomes" id="UP000266327"/>
    </source>
</evidence>
<dbReference type="SUPFAM" id="SSF47598">
    <property type="entry name" value="Ribbon-helix-helix"/>
    <property type="match status" value="1"/>
</dbReference>
<dbReference type="AlphaFoldDB" id="A0A3A3FXF8"/>
<dbReference type="InterPro" id="IPR035069">
    <property type="entry name" value="TTHA1013/TTHA0281-like"/>
</dbReference>
<evidence type="ECO:0000313" key="2">
    <source>
        <dbReference type="EMBL" id="RJG00888.1"/>
    </source>
</evidence>
<dbReference type="OrthoDB" id="5772151at2"/>
<dbReference type="Gene3D" id="1.10.1220.10">
    <property type="entry name" value="Met repressor-like"/>
    <property type="match status" value="1"/>
</dbReference>
<dbReference type="InterPro" id="IPR031807">
    <property type="entry name" value="HicB-like"/>
</dbReference>
<dbReference type="Gene3D" id="3.30.160.250">
    <property type="match status" value="1"/>
</dbReference>
<sequence>MSETAIKRIAQAVPPYPFEAYAHIVSPLSSDDGGGYLITFPDLPGCMSDGETEMQAVANGRDAFASWVSARMDAGKAIPEPAYRPEPVPMASGRFITRLPKTIHAKLAQRAKAEGVSLNTLVLAFIAEGLGRKDTHA</sequence>
<feature type="domain" description="HicB-like antitoxin of toxin-antitoxin system" evidence="1">
    <location>
        <begin position="30"/>
        <end position="82"/>
    </location>
</feature>
<name>A0A3A3FXF8_9BURK</name>
<dbReference type="RefSeq" id="WP_119784342.1">
    <property type="nucleotide sequence ID" value="NZ_QYUQ01000002.1"/>
</dbReference>
<evidence type="ECO:0000259" key="1">
    <source>
        <dbReference type="Pfam" id="PF15919"/>
    </source>
</evidence>
<reference evidence="3" key="1">
    <citation type="submission" date="2018-09" db="EMBL/GenBank/DDBJ databases">
        <authorList>
            <person name="Zhu H."/>
        </authorList>
    </citation>
    <scope>NUCLEOTIDE SEQUENCE [LARGE SCALE GENOMIC DNA]</scope>
    <source>
        <strain evidence="3">K1S02-23</strain>
    </source>
</reference>
<proteinExistence type="predicted"/>
<dbReference type="Pfam" id="PF15919">
    <property type="entry name" value="HicB_lk_antitox"/>
    <property type="match status" value="1"/>
</dbReference>
<dbReference type="Proteomes" id="UP000266327">
    <property type="component" value="Unassembled WGS sequence"/>
</dbReference>
<comment type="caution">
    <text evidence="2">The sequence shown here is derived from an EMBL/GenBank/DDBJ whole genome shotgun (WGS) entry which is preliminary data.</text>
</comment>